<dbReference type="PANTHER" id="PTHR33202:SF6">
    <property type="entry name" value="ZINC UPTAKE REGULATION PROTEIN"/>
    <property type="match status" value="1"/>
</dbReference>
<comment type="cofactor">
    <cofactor evidence="7">
        <name>Zn(2+)</name>
        <dbReference type="ChEBI" id="CHEBI:29105"/>
    </cofactor>
    <text evidence="7">Binds 1 zinc ion per subunit.</text>
</comment>
<feature type="binding site" evidence="7">
    <location>
        <position position="120"/>
    </location>
    <ligand>
        <name>Zn(2+)</name>
        <dbReference type="ChEBI" id="CHEBI:29105"/>
    </ligand>
</feature>
<evidence type="ECO:0000256" key="6">
    <source>
        <dbReference type="ARBA" id="ARBA00023163"/>
    </source>
</evidence>
<dbReference type="Gene3D" id="1.10.10.10">
    <property type="entry name" value="Winged helix-like DNA-binding domain superfamily/Winged helix DNA-binding domain"/>
    <property type="match status" value="1"/>
</dbReference>
<evidence type="ECO:0000256" key="3">
    <source>
        <dbReference type="ARBA" id="ARBA00022833"/>
    </source>
</evidence>
<feature type="binding site" evidence="7">
    <location>
        <position position="157"/>
    </location>
    <ligand>
        <name>Zn(2+)</name>
        <dbReference type="ChEBI" id="CHEBI:29105"/>
    </ligand>
</feature>
<dbReference type="Gene3D" id="3.30.1490.190">
    <property type="match status" value="1"/>
</dbReference>
<organism evidence="8 9">
    <name type="scientific">Methylobacterium frigidaeris</name>
    <dbReference type="NCBI Taxonomy" id="2038277"/>
    <lineage>
        <taxon>Bacteria</taxon>
        <taxon>Pseudomonadati</taxon>
        <taxon>Pseudomonadota</taxon>
        <taxon>Alphaproteobacteria</taxon>
        <taxon>Hyphomicrobiales</taxon>
        <taxon>Methylobacteriaceae</taxon>
        <taxon>Methylobacterium</taxon>
    </lineage>
</organism>
<dbReference type="InterPro" id="IPR002481">
    <property type="entry name" value="FUR"/>
</dbReference>
<evidence type="ECO:0000313" key="8">
    <source>
        <dbReference type="EMBL" id="GJD66888.1"/>
    </source>
</evidence>
<dbReference type="EMBL" id="BPQJ01000088">
    <property type="protein sequence ID" value="GJD66888.1"/>
    <property type="molecule type" value="Genomic_DNA"/>
</dbReference>
<evidence type="ECO:0000256" key="1">
    <source>
        <dbReference type="ARBA" id="ARBA00007957"/>
    </source>
</evidence>
<gene>
    <name evidence="8" type="primary">zur_2</name>
    <name evidence="8" type="ORF">MPEAHAMD_7087</name>
</gene>
<evidence type="ECO:0000256" key="2">
    <source>
        <dbReference type="ARBA" id="ARBA00022491"/>
    </source>
</evidence>
<reference evidence="8" key="1">
    <citation type="journal article" date="2016" name="Front. Microbiol.">
        <title>Genome Sequence of the Piezophilic, Mesophilic Sulfate-Reducing Bacterium Desulfovibrio indicus J2T.</title>
        <authorList>
            <person name="Cao J."/>
            <person name="Maignien L."/>
            <person name="Shao Z."/>
            <person name="Alain K."/>
            <person name="Jebbar M."/>
        </authorList>
    </citation>
    <scope>NUCLEOTIDE SEQUENCE</scope>
    <source>
        <strain evidence="8">JCM 32048</strain>
    </source>
</reference>
<feature type="binding site" evidence="7">
    <location>
        <position position="117"/>
    </location>
    <ligand>
        <name>Zn(2+)</name>
        <dbReference type="ChEBI" id="CHEBI:29105"/>
    </ligand>
</feature>
<evidence type="ECO:0000256" key="5">
    <source>
        <dbReference type="ARBA" id="ARBA00023125"/>
    </source>
</evidence>
<keyword evidence="3 7" id="KW-0862">Zinc</keyword>
<dbReference type="GO" id="GO:1900376">
    <property type="term" value="P:regulation of secondary metabolite biosynthetic process"/>
    <property type="evidence" value="ECO:0007669"/>
    <property type="project" value="TreeGrafter"/>
</dbReference>
<dbReference type="RefSeq" id="WP_099901851.1">
    <property type="nucleotide sequence ID" value="NZ_BPQJ01000088.1"/>
</dbReference>
<dbReference type="GO" id="GO:0045892">
    <property type="term" value="P:negative regulation of DNA-templated transcription"/>
    <property type="evidence" value="ECO:0007669"/>
    <property type="project" value="TreeGrafter"/>
</dbReference>
<dbReference type="Proteomes" id="UP001055286">
    <property type="component" value="Unassembled WGS sequence"/>
</dbReference>
<keyword evidence="7" id="KW-0479">Metal-binding</keyword>
<evidence type="ECO:0000256" key="4">
    <source>
        <dbReference type="ARBA" id="ARBA00023015"/>
    </source>
</evidence>
<keyword evidence="2" id="KW-0678">Repressor</keyword>
<feature type="binding site" evidence="7">
    <location>
        <position position="160"/>
    </location>
    <ligand>
        <name>Zn(2+)</name>
        <dbReference type="ChEBI" id="CHEBI:29105"/>
    </ligand>
</feature>
<keyword evidence="5" id="KW-0238">DNA-binding</keyword>
<comment type="caution">
    <text evidence="8">The sequence shown here is derived from an EMBL/GenBank/DDBJ whole genome shotgun (WGS) entry which is preliminary data.</text>
</comment>
<evidence type="ECO:0000313" key="9">
    <source>
        <dbReference type="Proteomes" id="UP001055286"/>
    </source>
</evidence>
<keyword evidence="9" id="KW-1185">Reference proteome</keyword>
<dbReference type="InterPro" id="IPR043135">
    <property type="entry name" value="Fur_C"/>
</dbReference>
<name>A0AA37HJ75_9HYPH</name>
<sequence>MGSQVHTHVYDPSCPKRPKAQVQAVLVRAERHCEEQNLRLTPIRRRVLEELGRERQPMSAYLLADRLSQGRTVAPVAVYRALEFLVSAGLARRIASKSAYVICEHGPASGTALLLICKGCGVVDEMLCEGLDRVLNRATAQVDFATHRPLIELEGECASCTSRYGAPDCVS</sequence>
<dbReference type="SUPFAM" id="SSF46785">
    <property type="entry name" value="Winged helix' DNA-binding domain"/>
    <property type="match status" value="1"/>
</dbReference>
<dbReference type="GO" id="GO:0008270">
    <property type="term" value="F:zinc ion binding"/>
    <property type="evidence" value="ECO:0007669"/>
    <property type="project" value="TreeGrafter"/>
</dbReference>
<dbReference type="GO" id="GO:0003700">
    <property type="term" value="F:DNA-binding transcription factor activity"/>
    <property type="evidence" value="ECO:0007669"/>
    <property type="project" value="InterPro"/>
</dbReference>
<accession>A0AA37HJ75</accession>
<comment type="similarity">
    <text evidence="1">Belongs to the Fur family.</text>
</comment>
<dbReference type="PANTHER" id="PTHR33202">
    <property type="entry name" value="ZINC UPTAKE REGULATION PROTEIN"/>
    <property type="match status" value="1"/>
</dbReference>
<dbReference type="AlphaFoldDB" id="A0AA37HJ75"/>
<keyword evidence="6" id="KW-0804">Transcription</keyword>
<dbReference type="InterPro" id="IPR036390">
    <property type="entry name" value="WH_DNA-bd_sf"/>
</dbReference>
<dbReference type="Pfam" id="PF01475">
    <property type="entry name" value="FUR"/>
    <property type="match status" value="1"/>
</dbReference>
<keyword evidence="4" id="KW-0805">Transcription regulation</keyword>
<dbReference type="InterPro" id="IPR036388">
    <property type="entry name" value="WH-like_DNA-bd_sf"/>
</dbReference>
<dbReference type="GO" id="GO:0005829">
    <property type="term" value="C:cytosol"/>
    <property type="evidence" value="ECO:0007669"/>
    <property type="project" value="TreeGrafter"/>
</dbReference>
<protein>
    <submittedName>
        <fullName evidence="8">Zinc uptake regulation protein</fullName>
    </submittedName>
</protein>
<dbReference type="GO" id="GO:0000976">
    <property type="term" value="F:transcription cis-regulatory region binding"/>
    <property type="evidence" value="ECO:0007669"/>
    <property type="project" value="TreeGrafter"/>
</dbReference>
<proteinExistence type="inferred from homology"/>
<evidence type="ECO:0000256" key="7">
    <source>
        <dbReference type="PIRSR" id="PIRSR602481-1"/>
    </source>
</evidence>
<reference evidence="8" key="2">
    <citation type="submission" date="2021-08" db="EMBL/GenBank/DDBJ databases">
        <authorList>
            <person name="Tani A."/>
            <person name="Ola A."/>
            <person name="Ogura Y."/>
            <person name="Katsura K."/>
            <person name="Hayashi T."/>
        </authorList>
    </citation>
    <scope>NUCLEOTIDE SEQUENCE</scope>
    <source>
        <strain evidence="8">JCM 32048</strain>
    </source>
</reference>